<dbReference type="EMBL" id="JFKC01000007">
    <property type="protein sequence ID" value="OSQ51108.1"/>
    <property type="molecule type" value="Genomic_DNA"/>
</dbReference>
<protein>
    <recommendedName>
        <fullName evidence="4">Lipoprotein</fullName>
    </recommendedName>
</protein>
<name>A0A1X4NLE7_9RHOB</name>
<evidence type="ECO:0008006" key="4">
    <source>
        <dbReference type="Google" id="ProtNLM"/>
    </source>
</evidence>
<dbReference type="AlphaFoldDB" id="A0A1X4NLE7"/>
<feature type="chain" id="PRO_5012010320" description="Lipoprotein" evidence="1">
    <location>
        <begin position="20"/>
        <end position="159"/>
    </location>
</feature>
<dbReference type="STRING" id="1123756.MGEO_10185"/>
<comment type="caution">
    <text evidence="2">The sequence shown here is derived from an EMBL/GenBank/DDBJ whole genome shotgun (WGS) entry which is preliminary data.</text>
</comment>
<keyword evidence="3" id="KW-1185">Reference proteome</keyword>
<dbReference type="Proteomes" id="UP000193926">
    <property type="component" value="Unassembled WGS sequence"/>
</dbReference>
<accession>A0A1X4NLE7</accession>
<keyword evidence="1" id="KW-0732">Signal</keyword>
<feature type="signal peptide" evidence="1">
    <location>
        <begin position="1"/>
        <end position="19"/>
    </location>
</feature>
<proteinExistence type="predicted"/>
<gene>
    <name evidence="2" type="ORF">MGEO_10185</name>
</gene>
<evidence type="ECO:0000313" key="3">
    <source>
        <dbReference type="Proteomes" id="UP000193926"/>
    </source>
</evidence>
<dbReference type="PROSITE" id="PS51257">
    <property type="entry name" value="PROKAR_LIPOPROTEIN"/>
    <property type="match status" value="1"/>
</dbReference>
<sequence>MLRSGLFAAFAALAQPSWALSCMAPDIARDYARAAQSDQTYIVVRGELHFEESALPNRMDQRQSWMRDSVEIPAWLAGRSLTRDGFTKPFERDVILRVSCLGPWCGATTKGLHLTFLRKDGQVWVMEIGPCPGMTYSEPSDAQERQVMSCFRGETCVPE</sequence>
<evidence type="ECO:0000256" key="1">
    <source>
        <dbReference type="SAM" id="SignalP"/>
    </source>
</evidence>
<evidence type="ECO:0000313" key="2">
    <source>
        <dbReference type="EMBL" id="OSQ51108.1"/>
    </source>
</evidence>
<organism evidence="2 3">
    <name type="scientific">Marivita geojedonensis</name>
    <dbReference type="NCBI Taxonomy" id="1123756"/>
    <lineage>
        <taxon>Bacteria</taxon>
        <taxon>Pseudomonadati</taxon>
        <taxon>Pseudomonadota</taxon>
        <taxon>Alphaproteobacteria</taxon>
        <taxon>Rhodobacterales</taxon>
        <taxon>Roseobacteraceae</taxon>
        <taxon>Marivita</taxon>
    </lineage>
</organism>
<reference evidence="2 3" key="1">
    <citation type="submission" date="2014-03" db="EMBL/GenBank/DDBJ databases">
        <title>The draft genome sequence of Marivita geojedonensis KCTC 23882.</title>
        <authorList>
            <person name="Lai Q."/>
            <person name="Shao Z."/>
        </authorList>
    </citation>
    <scope>NUCLEOTIDE SEQUENCE [LARGE SCALE GENOMIC DNA]</scope>
    <source>
        <strain evidence="2 3">DPG-138</strain>
    </source>
</reference>